<accession>A0A2Z6S1X6</accession>
<evidence type="ECO:0000313" key="3">
    <source>
        <dbReference type="Proteomes" id="UP000247702"/>
    </source>
</evidence>
<evidence type="ECO:0000313" key="2">
    <source>
        <dbReference type="EMBL" id="GBC02742.1"/>
    </source>
</evidence>
<keyword evidence="1" id="KW-1133">Transmembrane helix</keyword>
<keyword evidence="1" id="KW-0472">Membrane</keyword>
<dbReference type="Proteomes" id="UP000247702">
    <property type="component" value="Unassembled WGS sequence"/>
</dbReference>
<sequence length="72" mass="8173">MILSNILSLYIGRRILDFLCLMTMPLLLIALFGIEILERISLMSLSNIISTKYPSLLSIFHIIQSLHPLTSL</sequence>
<organism evidence="2 3">
    <name type="scientific">Rhizophagus clarus</name>
    <dbReference type="NCBI Taxonomy" id="94130"/>
    <lineage>
        <taxon>Eukaryota</taxon>
        <taxon>Fungi</taxon>
        <taxon>Fungi incertae sedis</taxon>
        <taxon>Mucoromycota</taxon>
        <taxon>Glomeromycotina</taxon>
        <taxon>Glomeromycetes</taxon>
        <taxon>Glomerales</taxon>
        <taxon>Glomeraceae</taxon>
        <taxon>Rhizophagus</taxon>
    </lineage>
</organism>
<name>A0A2Z6S1X6_9GLOM</name>
<dbReference type="AlphaFoldDB" id="A0A2Z6S1X6"/>
<reference evidence="2 3" key="1">
    <citation type="submission" date="2017-11" db="EMBL/GenBank/DDBJ databases">
        <title>The genome of Rhizophagus clarus HR1 reveals common genetic basis of auxotrophy among arbuscular mycorrhizal fungi.</title>
        <authorList>
            <person name="Kobayashi Y."/>
        </authorList>
    </citation>
    <scope>NUCLEOTIDE SEQUENCE [LARGE SCALE GENOMIC DNA]</scope>
    <source>
        <strain evidence="2 3">HR1</strain>
    </source>
</reference>
<comment type="caution">
    <text evidence="2">The sequence shown here is derived from an EMBL/GenBank/DDBJ whole genome shotgun (WGS) entry which is preliminary data.</text>
</comment>
<dbReference type="EMBL" id="BEXD01003847">
    <property type="protein sequence ID" value="GBC02742.1"/>
    <property type="molecule type" value="Genomic_DNA"/>
</dbReference>
<evidence type="ECO:0000256" key="1">
    <source>
        <dbReference type="SAM" id="Phobius"/>
    </source>
</evidence>
<proteinExistence type="predicted"/>
<protein>
    <submittedName>
        <fullName evidence="2">Uncharacterized protein</fullName>
    </submittedName>
</protein>
<feature type="transmembrane region" description="Helical" evidence="1">
    <location>
        <begin position="15"/>
        <end position="37"/>
    </location>
</feature>
<keyword evidence="1" id="KW-0812">Transmembrane</keyword>
<gene>
    <name evidence="2" type="ORF">RclHR1_04790011</name>
</gene>
<keyword evidence="3" id="KW-1185">Reference proteome</keyword>